<evidence type="ECO:0000259" key="4">
    <source>
        <dbReference type="PROSITE" id="PS50893"/>
    </source>
</evidence>
<dbReference type="Pfam" id="PF00005">
    <property type="entry name" value="ABC_tran"/>
    <property type="match status" value="1"/>
</dbReference>
<dbReference type="SMART" id="SM00382">
    <property type="entry name" value="AAA"/>
    <property type="match status" value="1"/>
</dbReference>
<dbReference type="PROSITE" id="PS50893">
    <property type="entry name" value="ABC_TRANSPORTER_2"/>
    <property type="match status" value="1"/>
</dbReference>
<dbReference type="EMBL" id="FNMY01000001">
    <property type="protein sequence ID" value="SDW31489.1"/>
    <property type="molecule type" value="Genomic_DNA"/>
</dbReference>
<dbReference type="InterPro" id="IPR003439">
    <property type="entry name" value="ABC_transporter-like_ATP-bd"/>
</dbReference>
<dbReference type="PANTHER" id="PTHR42939">
    <property type="entry name" value="ABC TRANSPORTER ATP-BINDING PROTEIN ALBC-RELATED"/>
    <property type="match status" value="1"/>
</dbReference>
<evidence type="ECO:0000256" key="1">
    <source>
        <dbReference type="ARBA" id="ARBA00022448"/>
    </source>
</evidence>
<keyword evidence="2" id="KW-0547">Nucleotide-binding</keyword>
<name>A0A1H2SKA7_9FLAO</name>
<keyword evidence="1" id="KW-0813">Transport</keyword>
<dbReference type="InterPro" id="IPR027417">
    <property type="entry name" value="P-loop_NTPase"/>
</dbReference>
<dbReference type="RefSeq" id="WP_090296476.1">
    <property type="nucleotide sequence ID" value="NZ_FNKI01000002.1"/>
</dbReference>
<dbReference type="Gene3D" id="3.40.50.300">
    <property type="entry name" value="P-loop containing nucleotide triphosphate hydrolases"/>
    <property type="match status" value="1"/>
</dbReference>
<dbReference type="InterPro" id="IPR003593">
    <property type="entry name" value="AAA+_ATPase"/>
</dbReference>
<organism evidence="5 6">
    <name type="scientific">Flagellimonas zhangzhouensis</name>
    <dbReference type="NCBI Taxonomy" id="1073328"/>
    <lineage>
        <taxon>Bacteria</taxon>
        <taxon>Pseudomonadati</taxon>
        <taxon>Bacteroidota</taxon>
        <taxon>Flavobacteriia</taxon>
        <taxon>Flavobacteriales</taxon>
        <taxon>Flavobacteriaceae</taxon>
        <taxon>Flagellimonas</taxon>
    </lineage>
</organism>
<proteinExistence type="predicted"/>
<evidence type="ECO:0000313" key="6">
    <source>
        <dbReference type="Proteomes" id="UP000199592"/>
    </source>
</evidence>
<dbReference type="Proteomes" id="UP000199592">
    <property type="component" value="Unassembled WGS sequence"/>
</dbReference>
<sequence length="272" mass="31116">MINIQSLEYNYSKKINIFKNINLQFSSGKIYGLLGKNGVGKSTLIKNITGMLFPTKGNCEVFGLTPGKREVEFLQDLFFVPEEYYLPNLTIKELITIYKDFYPNFDENQFDTYTKEFKISKDKRVTELSLGQKKKILIGFALSANTKVLIMDEPTNGLDIPSKITFRNMIKDAFKEDRIVIITSHQVRDLDELIDAIIIMHDGQILLNQDKDAIAKKLQFELSENEKDDPTILYQEKVSNGFASIQKNTSDTLGYVDIELLFNAVLANKLKL</sequence>
<feature type="domain" description="ABC transporter" evidence="4">
    <location>
        <begin position="2"/>
        <end position="227"/>
    </location>
</feature>
<keyword evidence="3 5" id="KW-0067">ATP-binding</keyword>
<evidence type="ECO:0000256" key="3">
    <source>
        <dbReference type="ARBA" id="ARBA00022840"/>
    </source>
</evidence>
<accession>A0A1H2SKA7</accession>
<gene>
    <name evidence="5" type="ORF">SAMN04487892_1116</name>
</gene>
<protein>
    <submittedName>
        <fullName evidence="5">ABC-2 type transport system ATP-binding protein</fullName>
    </submittedName>
</protein>
<dbReference type="AlphaFoldDB" id="A0A1H2SKA7"/>
<dbReference type="STRING" id="1073328.SAMN05216294_2472"/>
<reference evidence="6" key="1">
    <citation type="submission" date="2016-10" db="EMBL/GenBank/DDBJ databases">
        <authorList>
            <person name="Varghese N."/>
            <person name="Submissions S."/>
        </authorList>
    </citation>
    <scope>NUCLEOTIDE SEQUENCE [LARGE SCALE GENOMIC DNA]</scope>
    <source>
        <strain evidence="6">DSM 25030</strain>
    </source>
</reference>
<dbReference type="InterPro" id="IPR051782">
    <property type="entry name" value="ABC_Transporter_VariousFunc"/>
</dbReference>
<dbReference type="OrthoDB" id="9808363at2"/>
<dbReference type="GO" id="GO:0016887">
    <property type="term" value="F:ATP hydrolysis activity"/>
    <property type="evidence" value="ECO:0007669"/>
    <property type="project" value="InterPro"/>
</dbReference>
<dbReference type="GO" id="GO:0005524">
    <property type="term" value="F:ATP binding"/>
    <property type="evidence" value="ECO:0007669"/>
    <property type="project" value="UniProtKB-KW"/>
</dbReference>
<keyword evidence="6" id="KW-1185">Reference proteome</keyword>
<dbReference type="CDD" id="cd03230">
    <property type="entry name" value="ABC_DR_subfamily_A"/>
    <property type="match status" value="1"/>
</dbReference>
<evidence type="ECO:0000256" key="2">
    <source>
        <dbReference type="ARBA" id="ARBA00022741"/>
    </source>
</evidence>
<dbReference type="SUPFAM" id="SSF52540">
    <property type="entry name" value="P-loop containing nucleoside triphosphate hydrolases"/>
    <property type="match status" value="1"/>
</dbReference>
<evidence type="ECO:0000313" key="5">
    <source>
        <dbReference type="EMBL" id="SDW31489.1"/>
    </source>
</evidence>
<dbReference type="PANTHER" id="PTHR42939:SF1">
    <property type="entry name" value="ABC TRANSPORTER ATP-BINDING PROTEIN ALBC-RELATED"/>
    <property type="match status" value="1"/>
</dbReference>